<evidence type="ECO:0000313" key="3">
    <source>
        <dbReference type="EMBL" id="MDI3403751.1"/>
    </source>
</evidence>
<dbReference type="CDD" id="cd16936">
    <property type="entry name" value="HATPase_RsbW-like"/>
    <property type="match status" value="1"/>
</dbReference>
<dbReference type="RefSeq" id="WP_282541698.1">
    <property type="nucleotide sequence ID" value="NZ_JASCIQ010000006.1"/>
</dbReference>
<dbReference type="PANTHER" id="PTHR35526">
    <property type="entry name" value="ANTI-SIGMA-F FACTOR RSBW-RELATED"/>
    <property type="match status" value="1"/>
</dbReference>
<evidence type="ECO:0000313" key="4">
    <source>
        <dbReference type="Proteomes" id="UP001223978"/>
    </source>
</evidence>
<proteinExistence type="predicted"/>
<feature type="domain" description="Histidine kinase/HSP90-like ATPase" evidence="2">
    <location>
        <begin position="86"/>
        <end position="189"/>
    </location>
</feature>
<dbReference type="EMBL" id="JASCIQ010000006">
    <property type="protein sequence ID" value="MDI3403751.1"/>
    <property type="molecule type" value="Genomic_DNA"/>
</dbReference>
<evidence type="ECO:0000256" key="1">
    <source>
        <dbReference type="ARBA" id="ARBA00022527"/>
    </source>
</evidence>
<gene>
    <name evidence="3" type="ORF">QIS96_07925</name>
</gene>
<name>A0ABT6S8Z1_9ACTN</name>
<protein>
    <submittedName>
        <fullName evidence="3">ATP-binding protein</fullName>
    </submittedName>
</protein>
<keyword evidence="4" id="KW-1185">Reference proteome</keyword>
<dbReference type="Proteomes" id="UP001223978">
    <property type="component" value="Unassembled WGS sequence"/>
</dbReference>
<comment type="caution">
    <text evidence="3">The sequence shown here is derived from an EMBL/GenBank/DDBJ whole genome shotgun (WGS) entry which is preliminary data.</text>
</comment>
<dbReference type="SUPFAM" id="SSF55874">
    <property type="entry name" value="ATPase domain of HSP90 chaperone/DNA topoisomerase II/histidine kinase"/>
    <property type="match status" value="1"/>
</dbReference>
<keyword evidence="1" id="KW-0723">Serine/threonine-protein kinase</keyword>
<keyword evidence="1" id="KW-0418">Kinase</keyword>
<keyword evidence="3" id="KW-0547">Nucleotide-binding</keyword>
<dbReference type="InterPro" id="IPR036890">
    <property type="entry name" value="HATPase_C_sf"/>
</dbReference>
<keyword evidence="1" id="KW-0808">Transferase</keyword>
<keyword evidence="3" id="KW-0067">ATP-binding</keyword>
<dbReference type="GO" id="GO:0005524">
    <property type="term" value="F:ATP binding"/>
    <property type="evidence" value="ECO:0007669"/>
    <property type="project" value="UniProtKB-KW"/>
</dbReference>
<accession>A0ABT6S8Z1</accession>
<sequence length="194" mass="21048">MIDTCMRRRAAGIRVPGEERFEAYVEELRTDPPHRPTSFTRRARRRELDERAPQERAAIMPTGCSTYAGAAFEGRTDSAVHARNLVSEFVARLRASAAFTVPAEALGAALLVVTELVTNVVKHASGPCVLELELASDVLDITVWDTEPALPVMAAPDALRPSRHGLEIVHALSRAVTVEQRAGGKRVCASVPLS</sequence>
<dbReference type="PANTHER" id="PTHR35526:SF3">
    <property type="entry name" value="ANTI-SIGMA-F FACTOR RSBW"/>
    <property type="match status" value="1"/>
</dbReference>
<dbReference type="Gene3D" id="3.30.565.10">
    <property type="entry name" value="Histidine kinase-like ATPase, C-terminal domain"/>
    <property type="match status" value="1"/>
</dbReference>
<dbReference type="Pfam" id="PF13581">
    <property type="entry name" value="HATPase_c_2"/>
    <property type="match status" value="1"/>
</dbReference>
<reference evidence="3 4" key="1">
    <citation type="submission" date="2023-05" db="EMBL/GenBank/DDBJ databases">
        <title>Draft genome sequence of Streptomyces sp. B-S-A6 isolated from a cave soil in Thailand.</title>
        <authorList>
            <person name="Chamroensaksri N."/>
            <person name="Muangham S."/>
        </authorList>
    </citation>
    <scope>NUCLEOTIDE SEQUENCE [LARGE SCALE GENOMIC DNA]</scope>
    <source>
        <strain evidence="3 4">B-S-A6</strain>
    </source>
</reference>
<evidence type="ECO:0000259" key="2">
    <source>
        <dbReference type="Pfam" id="PF13581"/>
    </source>
</evidence>
<dbReference type="InterPro" id="IPR003594">
    <property type="entry name" value="HATPase_dom"/>
</dbReference>
<dbReference type="InterPro" id="IPR050267">
    <property type="entry name" value="Anti-sigma-factor_SerPK"/>
</dbReference>
<organism evidence="3 4">
    <name type="scientific">Streptomyces cavernicola</name>
    <dbReference type="NCBI Taxonomy" id="3043613"/>
    <lineage>
        <taxon>Bacteria</taxon>
        <taxon>Bacillati</taxon>
        <taxon>Actinomycetota</taxon>
        <taxon>Actinomycetes</taxon>
        <taxon>Kitasatosporales</taxon>
        <taxon>Streptomycetaceae</taxon>
        <taxon>Streptomyces</taxon>
    </lineage>
</organism>